<accession>B9Y948</accession>
<gene>
    <name evidence="2" type="ORF">HOLDEFILI_02353</name>
</gene>
<proteinExistence type="predicted"/>
<reference evidence="2 3" key="1">
    <citation type="submission" date="2008-12" db="EMBL/GenBank/DDBJ databases">
        <authorList>
            <person name="Fulton L."/>
            <person name="Clifton S."/>
            <person name="Fulton B."/>
            <person name="Xu J."/>
            <person name="Minx P."/>
            <person name="Pepin K.H."/>
            <person name="Johnson M."/>
            <person name="Bhonagiri V."/>
            <person name="Nash W.E."/>
            <person name="Mardis E.R."/>
            <person name="Wilson R.K."/>
        </authorList>
    </citation>
    <scope>NUCLEOTIDE SEQUENCE [LARGE SCALE GENOMIC DNA]</scope>
    <source>
        <strain evidence="2 3">DSM 12042</strain>
    </source>
</reference>
<reference evidence="2 3" key="2">
    <citation type="submission" date="2009-02" db="EMBL/GenBank/DDBJ databases">
        <title>Draft genome sequence of Holdemania filiformis DSM 12042.</title>
        <authorList>
            <person name="Sudarsanam P."/>
            <person name="Ley R."/>
            <person name="Guruge J."/>
            <person name="Turnbaugh P.J."/>
            <person name="Mahowald M."/>
            <person name="Liep D."/>
            <person name="Gordon J."/>
        </authorList>
    </citation>
    <scope>NUCLEOTIDE SEQUENCE [LARGE SCALE GENOMIC DNA]</scope>
    <source>
        <strain evidence="2 3">DSM 12042</strain>
    </source>
</reference>
<dbReference type="STRING" id="545696.HOLDEFILI_02353"/>
<protein>
    <submittedName>
        <fullName evidence="2">Uncharacterized protein</fullName>
    </submittedName>
</protein>
<dbReference type="HOGENOM" id="CLU_2799990_0_0_9"/>
<keyword evidence="1" id="KW-0472">Membrane</keyword>
<organism evidence="2 3">
    <name type="scientific">Holdemania filiformis DSM 12042</name>
    <dbReference type="NCBI Taxonomy" id="545696"/>
    <lineage>
        <taxon>Bacteria</taxon>
        <taxon>Bacillati</taxon>
        <taxon>Bacillota</taxon>
        <taxon>Erysipelotrichia</taxon>
        <taxon>Erysipelotrichales</taxon>
        <taxon>Erysipelotrichaceae</taxon>
        <taxon>Holdemania</taxon>
    </lineage>
</organism>
<dbReference type="AlphaFoldDB" id="B9Y948"/>
<evidence type="ECO:0000256" key="1">
    <source>
        <dbReference type="SAM" id="Phobius"/>
    </source>
</evidence>
<evidence type="ECO:0000313" key="3">
    <source>
        <dbReference type="Proteomes" id="UP000005950"/>
    </source>
</evidence>
<dbReference type="Proteomes" id="UP000005950">
    <property type="component" value="Unassembled WGS sequence"/>
</dbReference>
<dbReference type="EMBL" id="ACCF01000138">
    <property type="protein sequence ID" value="EEF67501.1"/>
    <property type="molecule type" value="Genomic_DNA"/>
</dbReference>
<comment type="caution">
    <text evidence="2">The sequence shown here is derived from an EMBL/GenBank/DDBJ whole genome shotgun (WGS) entry which is preliminary data.</text>
</comment>
<keyword evidence="1" id="KW-1133">Transmembrane helix</keyword>
<feature type="transmembrane region" description="Helical" evidence="1">
    <location>
        <begin position="42"/>
        <end position="60"/>
    </location>
</feature>
<feature type="non-terminal residue" evidence="2">
    <location>
        <position position="1"/>
    </location>
</feature>
<keyword evidence="1" id="KW-0812">Transmembrane</keyword>
<sequence>IRLKEEIFEPALNFGSRGRGGRTRKSGIPSRQETDEGFWKVLSSRMMLASFFLLLWMPLYRSQGRMS</sequence>
<name>B9Y948_9FIRM</name>
<evidence type="ECO:0000313" key="2">
    <source>
        <dbReference type="EMBL" id="EEF67501.1"/>
    </source>
</evidence>